<dbReference type="InterPro" id="IPR013154">
    <property type="entry name" value="ADH-like_N"/>
</dbReference>
<dbReference type="InterPro" id="IPR020843">
    <property type="entry name" value="ER"/>
</dbReference>
<evidence type="ECO:0000313" key="4">
    <source>
        <dbReference type="EMBL" id="SUP36938.1"/>
    </source>
</evidence>
<organism evidence="4 5">
    <name type="scientific">Streptomyces griseus</name>
    <dbReference type="NCBI Taxonomy" id="1911"/>
    <lineage>
        <taxon>Bacteria</taxon>
        <taxon>Bacillati</taxon>
        <taxon>Actinomycetota</taxon>
        <taxon>Actinomycetes</taxon>
        <taxon>Kitasatosporales</taxon>
        <taxon>Streptomycetaceae</taxon>
        <taxon>Streptomyces</taxon>
    </lineage>
</organism>
<dbReference type="InterPro" id="IPR051603">
    <property type="entry name" value="Zinc-ADH_QOR/CCCR"/>
</dbReference>
<sequence>MQGISYRTFGGPEVLEYGDLPEPKLAPDAVLVKVVATAVNPVDLACRSGLLAPLLDTSFPVIPGWDVSGVVVQRGWSVDEYAVGDEVIGYVRKDWLSQGTCAQYVACPVRTLAHKPRNLGFQAASGLPLAGLTALQALRRWLGLRRGETLLVHGAAGAVGSMAVRIGVDLGARVLGASRADAAERVRALGAEPVAYEEGFAAAVRELAPEGVDAALDTVGGQALADTPPLLAEGGRLASVADGEVLSLGGLYVFVRPDPRDLADLAGLAEAGVVGVTVARTFPLERAAEAHRAAAEHPGSQGRTVVAVDWE</sequence>
<dbReference type="CDD" id="cd05289">
    <property type="entry name" value="MDR_like_2"/>
    <property type="match status" value="1"/>
</dbReference>
<evidence type="ECO:0000256" key="2">
    <source>
        <dbReference type="SAM" id="MobiDB-lite"/>
    </source>
</evidence>
<protein>
    <submittedName>
        <fullName evidence="4">Oxidoreductase</fullName>
        <ecNumber evidence="4">1.6.5.5</ecNumber>
    </submittedName>
</protein>
<dbReference type="RefSeq" id="WP_100456065.1">
    <property type="nucleotide sequence ID" value="NZ_UHID01000005.1"/>
</dbReference>
<accession>A0A380NBB4</accession>
<proteinExistence type="predicted"/>
<dbReference type="PANTHER" id="PTHR44154">
    <property type="entry name" value="QUINONE OXIDOREDUCTASE"/>
    <property type="match status" value="1"/>
</dbReference>
<dbReference type="EC" id="1.6.5.5" evidence="4"/>
<dbReference type="Pfam" id="PF08240">
    <property type="entry name" value="ADH_N"/>
    <property type="match status" value="1"/>
</dbReference>
<dbReference type="Gene3D" id="3.40.50.720">
    <property type="entry name" value="NAD(P)-binding Rossmann-like Domain"/>
    <property type="match status" value="1"/>
</dbReference>
<dbReference type="Pfam" id="PF13602">
    <property type="entry name" value="ADH_zinc_N_2"/>
    <property type="match status" value="1"/>
</dbReference>
<evidence type="ECO:0000313" key="5">
    <source>
        <dbReference type="Proteomes" id="UP000254150"/>
    </source>
</evidence>
<evidence type="ECO:0000256" key="1">
    <source>
        <dbReference type="ARBA" id="ARBA00022857"/>
    </source>
</evidence>
<dbReference type="SUPFAM" id="SSF51735">
    <property type="entry name" value="NAD(P)-binding Rossmann-fold domains"/>
    <property type="match status" value="1"/>
</dbReference>
<dbReference type="Gene3D" id="3.90.180.10">
    <property type="entry name" value="Medium-chain alcohol dehydrogenases, catalytic domain"/>
    <property type="match status" value="1"/>
</dbReference>
<dbReference type="GO" id="GO:0003960">
    <property type="term" value="F:quinone reductase (NADPH) activity"/>
    <property type="evidence" value="ECO:0007669"/>
    <property type="project" value="UniProtKB-EC"/>
</dbReference>
<dbReference type="InterPro" id="IPR036291">
    <property type="entry name" value="NAD(P)-bd_dom_sf"/>
</dbReference>
<name>A0A380NBB4_STRGR</name>
<dbReference type="SMART" id="SM00829">
    <property type="entry name" value="PKS_ER"/>
    <property type="match status" value="1"/>
</dbReference>
<keyword evidence="4" id="KW-0560">Oxidoreductase</keyword>
<reference evidence="4 5" key="1">
    <citation type="submission" date="2018-06" db="EMBL/GenBank/DDBJ databases">
        <authorList>
            <consortium name="Pathogen Informatics"/>
            <person name="Doyle S."/>
        </authorList>
    </citation>
    <scope>NUCLEOTIDE SEQUENCE [LARGE SCALE GENOMIC DNA]</scope>
    <source>
        <strain evidence="4 5">NCTC7807</strain>
    </source>
</reference>
<dbReference type="SUPFAM" id="SSF50129">
    <property type="entry name" value="GroES-like"/>
    <property type="match status" value="1"/>
</dbReference>
<dbReference type="GeneID" id="95073029"/>
<dbReference type="PANTHER" id="PTHR44154:SF1">
    <property type="entry name" value="QUINONE OXIDOREDUCTASE"/>
    <property type="match status" value="1"/>
</dbReference>
<dbReference type="AlphaFoldDB" id="A0A380NBB4"/>
<feature type="domain" description="Enoyl reductase (ER)" evidence="3">
    <location>
        <begin position="10"/>
        <end position="306"/>
    </location>
</feature>
<dbReference type="Proteomes" id="UP000254150">
    <property type="component" value="Unassembled WGS sequence"/>
</dbReference>
<keyword evidence="1" id="KW-0521">NADP</keyword>
<dbReference type="InterPro" id="IPR011032">
    <property type="entry name" value="GroES-like_sf"/>
</dbReference>
<evidence type="ECO:0000259" key="3">
    <source>
        <dbReference type="SMART" id="SM00829"/>
    </source>
</evidence>
<feature type="region of interest" description="Disordered" evidence="2">
    <location>
        <begin position="292"/>
        <end position="311"/>
    </location>
</feature>
<gene>
    <name evidence="4" type="primary">qorA_1</name>
    <name evidence="4" type="ORF">NCTC7807_02405</name>
</gene>
<dbReference type="EMBL" id="UHID01000005">
    <property type="protein sequence ID" value="SUP36938.1"/>
    <property type="molecule type" value="Genomic_DNA"/>
</dbReference>